<evidence type="ECO:0000256" key="10">
    <source>
        <dbReference type="ARBA" id="ARBA00029362"/>
    </source>
</evidence>
<feature type="region of interest" description="Disordered" evidence="14">
    <location>
        <begin position="1"/>
        <end position="50"/>
    </location>
</feature>
<sequence>MPEKDLLGSNTIITFSNPDSPTRILGQGPGPGSGSDSVSSSSAEPKEHKPSCASATGFWAPAFSIFGTLSGEHPKGFPCKGNWSLKNDSYANGWTASLRRAVSGSSMRRYLGFNKTGIPSGSKSDIWLLGSCYRVAESSDLSIDPTQSEGYASFVEDFSSRIFITYRKGFAPIGESKYTSDSGWGCMIRSSQMLVAQALLFHQLGRSWRKSLDKPFEQRYAEILHLFGDSEDSAYSIHNLLEAGKAYGLSPGSWVGPYAMCRTWETMARCKIDDIGNADLHSRMTIFVVSGDEDGERGGAPMLCTEDILKHCLEFSKGDSDWAPILLLVPLVLGLDKVNPRYIPLLGAIFSFPQSLGILGGRPGASTYIIGVQDDKAFYLDPHEAQQVVDIRTDTLNADTSSYHCNVVRHLPLDSIDPSLAIGFFCKDKSDFDDLCLRSSELAEKSNGAPLFTIAKTRHPSNIVEYQNTEAEGLDAFDAISADESENSKQDEWQLL</sequence>
<comment type="caution">
    <text evidence="16">The sequence shown here is derived from an EMBL/GenBank/DDBJ whole genome shotgun (WGS) entry which is preliminary data.</text>
</comment>
<dbReference type="AlphaFoldDB" id="A0AAV0CW62"/>
<evidence type="ECO:0000256" key="6">
    <source>
        <dbReference type="ARBA" id="ARBA00022801"/>
    </source>
</evidence>
<keyword evidence="9 13" id="KW-0072">Autophagy</keyword>
<dbReference type="PANTHER" id="PTHR22624">
    <property type="entry name" value="CYSTEINE PROTEASE ATG4"/>
    <property type="match status" value="1"/>
</dbReference>
<comment type="catalytic activity">
    <reaction evidence="10">
        <text>[protein]-C-terminal L-amino acid-glycyl-phosphatidylethanolamide + H2O = [protein]-C-terminal L-amino acid-glycine + a 1,2-diacyl-sn-glycero-3-phosphoethanolamine</text>
        <dbReference type="Rhea" id="RHEA:67548"/>
        <dbReference type="Rhea" id="RHEA-COMP:17323"/>
        <dbReference type="Rhea" id="RHEA-COMP:17324"/>
        <dbReference type="ChEBI" id="CHEBI:15377"/>
        <dbReference type="ChEBI" id="CHEBI:64612"/>
        <dbReference type="ChEBI" id="CHEBI:172940"/>
        <dbReference type="ChEBI" id="CHEBI:172941"/>
    </reaction>
    <physiologicalReaction direction="left-to-right" evidence="10">
        <dbReference type="Rhea" id="RHEA:67549"/>
    </physiologicalReaction>
</comment>
<keyword evidence="8 13" id="KW-0653">Protein transport</keyword>
<dbReference type="SUPFAM" id="SSF54001">
    <property type="entry name" value="Cysteine proteinases"/>
    <property type="match status" value="1"/>
</dbReference>
<dbReference type="GO" id="GO:0015031">
    <property type="term" value="P:protein transport"/>
    <property type="evidence" value="ECO:0007669"/>
    <property type="project" value="UniProtKB-KW"/>
</dbReference>
<organism evidence="16 17">
    <name type="scientific">Cuscuta epithymum</name>
    <dbReference type="NCBI Taxonomy" id="186058"/>
    <lineage>
        <taxon>Eukaryota</taxon>
        <taxon>Viridiplantae</taxon>
        <taxon>Streptophyta</taxon>
        <taxon>Embryophyta</taxon>
        <taxon>Tracheophyta</taxon>
        <taxon>Spermatophyta</taxon>
        <taxon>Magnoliopsida</taxon>
        <taxon>eudicotyledons</taxon>
        <taxon>Gunneridae</taxon>
        <taxon>Pentapetalae</taxon>
        <taxon>asterids</taxon>
        <taxon>lamiids</taxon>
        <taxon>Solanales</taxon>
        <taxon>Convolvulaceae</taxon>
        <taxon>Cuscuteae</taxon>
        <taxon>Cuscuta</taxon>
        <taxon>Cuscuta subgen. Cuscuta</taxon>
    </lineage>
</organism>
<dbReference type="GO" id="GO:0019786">
    <property type="term" value="F:protein-phosphatidylethanolamide deconjugating activity"/>
    <property type="evidence" value="ECO:0007669"/>
    <property type="project" value="InterPro"/>
</dbReference>
<dbReference type="EMBL" id="CAMAPF010000040">
    <property type="protein sequence ID" value="CAH9082920.1"/>
    <property type="molecule type" value="Genomic_DNA"/>
</dbReference>
<keyword evidence="3" id="KW-0813">Transport</keyword>
<proteinExistence type="inferred from homology"/>
<dbReference type="GO" id="GO:0035973">
    <property type="term" value="P:aggrephagy"/>
    <property type="evidence" value="ECO:0007669"/>
    <property type="project" value="TreeGrafter"/>
</dbReference>
<dbReference type="GO" id="GO:0000045">
    <property type="term" value="P:autophagosome assembly"/>
    <property type="evidence" value="ECO:0007669"/>
    <property type="project" value="TreeGrafter"/>
</dbReference>
<evidence type="ECO:0000256" key="2">
    <source>
        <dbReference type="ARBA" id="ARBA00010958"/>
    </source>
</evidence>
<evidence type="ECO:0000313" key="17">
    <source>
        <dbReference type="Proteomes" id="UP001152523"/>
    </source>
</evidence>
<accession>A0AAV0CW62</accession>
<dbReference type="InterPro" id="IPR005078">
    <property type="entry name" value="Peptidase_C54"/>
</dbReference>
<comment type="subunit">
    <text evidence="11">Interacts with ATG8.</text>
</comment>
<protein>
    <recommendedName>
        <fullName evidence="13">Cysteine protease</fullName>
        <ecNumber evidence="13">3.4.22.-</ecNumber>
    </recommendedName>
</protein>
<gene>
    <name evidence="16" type="ORF">CEPIT_LOCUS8281</name>
</gene>
<dbReference type="GO" id="GO:0004197">
    <property type="term" value="F:cysteine-type endopeptidase activity"/>
    <property type="evidence" value="ECO:0007669"/>
    <property type="project" value="TreeGrafter"/>
</dbReference>
<evidence type="ECO:0000256" key="5">
    <source>
        <dbReference type="ARBA" id="ARBA00022670"/>
    </source>
</evidence>
<dbReference type="Pfam" id="PF03416">
    <property type="entry name" value="Peptidase_C54"/>
    <property type="match status" value="1"/>
</dbReference>
<keyword evidence="4 13" id="KW-0963">Cytoplasm</keyword>
<comment type="subcellular location">
    <subcellularLocation>
        <location evidence="1 13">Cytoplasm</location>
    </subcellularLocation>
</comment>
<evidence type="ECO:0000313" key="16">
    <source>
        <dbReference type="EMBL" id="CAH9082920.1"/>
    </source>
</evidence>
<dbReference type="Proteomes" id="UP001152523">
    <property type="component" value="Unassembled WGS sequence"/>
</dbReference>
<comment type="similarity">
    <text evidence="2 13">Belongs to the peptidase C54 family.</text>
</comment>
<evidence type="ECO:0000256" key="3">
    <source>
        <dbReference type="ARBA" id="ARBA00022448"/>
    </source>
</evidence>
<evidence type="ECO:0000256" key="11">
    <source>
        <dbReference type="ARBA" id="ARBA00038724"/>
    </source>
</evidence>
<keyword evidence="7" id="KW-0788">Thiol protease</keyword>
<feature type="compositionally biased region" description="Polar residues" evidence="14">
    <location>
        <begin position="8"/>
        <end position="20"/>
    </location>
</feature>
<dbReference type="PANTHER" id="PTHR22624:SF49">
    <property type="entry name" value="CYSTEINE PROTEASE"/>
    <property type="match status" value="1"/>
</dbReference>
<dbReference type="EC" id="3.4.22.-" evidence="13"/>
<dbReference type="GO" id="GO:0000423">
    <property type="term" value="P:mitophagy"/>
    <property type="evidence" value="ECO:0007669"/>
    <property type="project" value="TreeGrafter"/>
</dbReference>
<evidence type="ECO:0000256" key="1">
    <source>
        <dbReference type="ARBA" id="ARBA00004496"/>
    </source>
</evidence>
<dbReference type="GO" id="GO:0034727">
    <property type="term" value="P:piecemeal microautophagy of the nucleus"/>
    <property type="evidence" value="ECO:0007669"/>
    <property type="project" value="TreeGrafter"/>
</dbReference>
<feature type="domain" description="Peptidase C54 catalytic" evidence="15">
    <location>
        <begin position="153"/>
        <end position="436"/>
    </location>
</feature>
<dbReference type="InterPro" id="IPR046792">
    <property type="entry name" value="Peptidase_C54_cat"/>
</dbReference>
<dbReference type="GO" id="GO:0005737">
    <property type="term" value="C:cytoplasm"/>
    <property type="evidence" value="ECO:0007669"/>
    <property type="project" value="UniProtKB-SubCell"/>
</dbReference>
<keyword evidence="5 13" id="KW-0645">Protease</keyword>
<evidence type="ECO:0000256" key="14">
    <source>
        <dbReference type="SAM" id="MobiDB-lite"/>
    </source>
</evidence>
<evidence type="ECO:0000256" key="4">
    <source>
        <dbReference type="ARBA" id="ARBA00022490"/>
    </source>
</evidence>
<evidence type="ECO:0000256" key="8">
    <source>
        <dbReference type="ARBA" id="ARBA00022927"/>
    </source>
</evidence>
<dbReference type="GO" id="GO:0016485">
    <property type="term" value="P:protein processing"/>
    <property type="evidence" value="ECO:0007669"/>
    <property type="project" value="TreeGrafter"/>
</dbReference>
<evidence type="ECO:0000256" key="13">
    <source>
        <dbReference type="RuleBase" id="RU363115"/>
    </source>
</evidence>
<keyword evidence="6 13" id="KW-0378">Hydrolase</keyword>
<name>A0AAV0CW62_9ASTE</name>
<reference evidence="16" key="1">
    <citation type="submission" date="2022-07" db="EMBL/GenBank/DDBJ databases">
        <authorList>
            <person name="Macas J."/>
            <person name="Novak P."/>
            <person name="Neumann P."/>
        </authorList>
    </citation>
    <scope>NUCLEOTIDE SEQUENCE</scope>
</reference>
<dbReference type="InterPro" id="IPR038765">
    <property type="entry name" value="Papain-like_cys_pep_sf"/>
</dbReference>
<evidence type="ECO:0000256" key="9">
    <source>
        <dbReference type="ARBA" id="ARBA00023006"/>
    </source>
</evidence>
<comment type="function">
    <text evidence="12">Cysteine protease that plays a key role in autophagy by mediating both proteolytic activation and delipidation of ATG8 family proteins. The protease activity is required for proteolytic activation of ATG8 family proteins: cleaves the C-terminal amino acid of ATG8 proteins to reveal a C-terminal glycine. Exposure of the glycine at the C-terminus is essential for ATG8 proteins conjugation to phosphatidylethanolamine (PE) and insertion to membranes, which is necessary for autophagy. In addition to the protease activity, also mediates delipidation of PE-conjugated ATG8 proteins.</text>
</comment>
<evidence type="ECO:0000259" key="15">
    <source>
        <dbReference type="Pfam" id="PF03416"/>
    </source>
</evidence>
<keyword evidence="17" id="KW-1185">Reference proteome</keyword>
<evidence type="ECO:0000256" key="12">
    <source>
        <dbReference type="ARBA" id="ARBA00045891"/>
    </source>
</evidence>
<evidence type="ECO:0000256" key="7">
    <source>
        <dbReference type="ARBA" id="ARBA00022807"/>
    </source>
</evidence>